<protein>
    <recommendedName>
        <fullName evidence="5">Sialidase A</fullName>
    </recommendedName>
</protein>
<dbReference type="eggNOG" id="COG1426">
    <property type="taxonomic scope" value="Bacteria"/>
</dbReference>
<dbReference type="GO" id="GO:0003677">
    <property type="term" value="F:DNA binding"/>
    <property type="evidence" value="ECO:0007669"/>
    <property type="project" value="InterPro"/>
</dbReference>
<accession>F8KUC7</accession>
<keyword evidence="4" id="KW-1185">Reference proteome</keyword>
<keyword evidence="2" id="KW-0472">Membrane</keyword>
<dbReference type="AlphaFoldDB" id="F8KUC7"/>
<organism evidence="3 4">
    <name type="scientific">Helicobacter bizzozeronii (strain CIII-1)</name>
    <dbReference type="NCBI Taxonomy" id="1002804"/>
    <lineage>
        <taxon>Bacteria</taxon>
        <taxon>Pseudomonadati</taxon>
        <taxon>Campylobacterota</taxon>
        <taxon>Epsilonproteobacteria</taxon>
        <taxon>Campylobacterales</taxon>
        <taxon>Helicobacteraceae</taxon>
        <taxon>Helicobacter</taxon>
    </lineage>
</organism>
<evidence type="ECO:0000256" key="1">
    <source>
        <dbReference type="SAM" id="MobiDB-lite"/>
    </source>
</evidence>
<dbReference type="PRINTS" id="PR01217">
    <property type="entry name" value="PRICHEXTENSN"/>
</dbReference>
<feature type="compositionally biased region" description="Polar residues" evidence="1">
    <location>
        <begin position="155"/>
        <end position="169"/>
    </location>
</feature>
<dbReference type="EMBL" id="FR871757">
    <property type="protein sequence ID" value="CCB80482.1"/>
    <property type="molecule type" value="Genomic_DNA"/>
</dbReference>
<evidence type="ECO:0000313" key="3">
    <source>
        <dbReference type="EMBL" id="CCB80482.1"/>
    </source>
</evidence>
<dbReference type="KEGG" id="hbi:HBZC1_14960"/>
<evidence type="ECO:0000313" key="4">
    <source>
        <dbReference type="Proteomes" id="UP000008387"/>
    </source>
</evidence>
<dbReference type="Proteomes" id="UP000008387">
    <property type="component" value="Chromosome"/>
</dbReference>
<name>F8KUC7_HELBC</name>
<keyword evidence="2" id="KW-1133">Transmembrane helix</keyword>
<evidence type="ECO:0008006" key="5">
    <source>
        <dbReference type="Google" id="ProtNLM"/>
    </source>
</evidence>
<dbReference type="HOGENOM" id="CLU_073271_0_0_7"/>
<sequence length="314" mass="35671">MNEKEKLEALDKTLAFLQEKDIKEVSQTTRIAINKLEAIYQKKFDTLQRVHAMGFLQILQKEYQVDLSHWMAEYDKHFFAKSSPELDNTHTTKPQEPQTPLPSPFLDSSRVKDPAEIPTFEPEKTPKWYFILPLVALAILSVGIYTYYKTSKTFSPQTHTEIAQESPSIPTLEEAPPHASTQPPPKPTPPPTTPPATKPEIAPTPPTPTPTTQKEETSTPAPQADSIVITPKEEVWMERIDLNTHYKTQAIIKETYSFETHGHKWLIAFGHGNLSIKANGEDLDSNRDRPLRFLYTPKNGLTRISLSTYKKRSP</sequence>
<keyword evidence="2" id="KW-0812">Transmembrane</keyword>
<dbReference type="InterPro" id="IPR010982">
    <property type="entry name" value="Lambda_DNA-bd_dom_sf"/>
</dbReference>
<gene>
    <name evidence="3" type="ordered locus">HBZC1_14960</name>
</gene>
<proteinExistence type="predicted"/>
<feature type="compositionally biased region" description="Polar residues" evidence="1">
    <location>
        <begin position="85"/>
        <end position="96"/>
    </location>
</feature>
<reference evidence="3 4" key="1">
    <citation type="journal article" date="2011" name="J. Bacteriol.">
        <title>Genome sequence of Helicobacter bizzozeronii strain CIII-1, an isolate from human gastric mucosa.</title>
        <authorList>
            <person name="Schott T."/>
            <person name="Rossi M."/>
            <person name="Hanninen M.L."/>
        </authorList>
    </citation>
    <scope>NUCLEOTIDE SEQUENCE [LARGE SCALE GENOMIC DNA]</scope>
    <source>
        <strain evidence="3 4">CIII-1</strain>
    </source>
</reference>
<feature type="region of interest" description="Disordered" evidence="1">
    <location>
        <begin position="85"/>
        <end position="111"/>
    </location>
</feature>
<feature type="region of interest" description="Disordered" evidence="1">
    <location>
        <begin position="155"/>
        <end position="227"/>
    </location>
</feature>
<evidence type="ECO:0000256" key="2">
    <source>
        <dbReference type="SAM" id="Phobius"/>
    </source>
</evidence>
<dbReference type="RefSeq" id="WP_013890883.1">
    <property type="nucleotide sequence ID" value="NC_015674.1"/>
</dbReference>
<feature type="transmembrane region" description="Helical" evidence="2">
    <location>
        <begin position="128"/>
        <end position="148"/>
    </location>
</feature>
<feature type="compositionally biased region" description="Pro residues" evidence="1">
    <location>
        <begin position="182"/>
        <end position="209"/>
    </location>
</feature>
<dbReference type="Gene3D" id="1.10.260.40">
    <property type="entry name" value="lambda repressor-like DNA-binding domains"/>
    <property type="match status" value="1"/>
</dbReference>
<dbReference type="STRING" id="1002804.HBZC1_14960"/>